<sequence>MLRKFLKDKRGVSETVATAGMTLIMFLLFSLMLQIVILGTFQIAVNEAAFEAARSAARSSTPYATAVQTAQNFGKGFIANWSNNVNVTMPQTASQAGQLLTVQVSYNVPTLLTIFKPTPVYGQSTQILEEQP</sequence>
<dbReference type="EMBL" id="CP003184">
    <property type="protein sequence ID" value="AFK85908.1"/>
    <property type="molecule type" value="Genomic_DNA"/>
</dbReference>
<organism evidence="2 3">
    <name type="scientific">Thermoanaerobacterium saccharolyticum (strain DSM 8691 / JW/SL-YS485)</name>
    <dbReference type="NCBI Taxonomy" id="1094508"/>
    <lineage>
        <taxon>Bacteria</taxon>
        <taxon>Bacillati</taxon>
        <taxon>Bacillota</taxon>
        <taxon>Clostridia</taxon>
        <taxon>Thermoanaerobacterales</taxon>
        <taxon>Thermoanaerobacteraceae</taxon>
        <taxon>Thermoanaerobacterium</taxon>
    </lineage>
</organism>
<reference evidence="2 3" key="1">
    <citation type="journal article" date="2014" name="Appl. Environ. Microbiol.">
        <title>Profile of Secreted Hydrolases, Associated Proteins, and SlpA in Thermoanaerobacterium saccharolyticum during the Degradation of Hemicellulose.</title>
        <authorList>
            <person name="Currie D.H."/>
            <person name="Guss A.M."/>
            <person name="Herring C.D."/>
            <person name="Giannone R.J."/>
            <person name="Johnson C.M."/>
            <person name="Lankford P.K."/>
            <person name="Brown S.D."/>
            <person name="Hettich R.L."/>
            <person name="Lynd L.R."/>
        </authorList>
    </citation>
    <scope>NUCLEOTIDE SEQUENCE [LARGE SCALE GENOMIC DNA]</scope>
    <source>
        <strain evidence="3">DSM 8691 / JW/SL-YS485</strain>
    </source>
</reference>
<evidence type="ECO:0008006" key="4">
    <source>
        <dbReference type="Google" id="ProtNLM"/>
    </source>
</evidence>
<dbReference type="eggNOG" id="ENOG503364B">
    <property type="taxonomic scope" value="Bacteria"/>
</dbReference>
<dbReference type="Proteomes" id="UP000006178">
    <property type="component" value="Chromosome"/>
</dbReference>
<keyword evidence="1" id="KW-1133">Transmembrane helix</keyword>
<dbReference type="AlphaFoldDB" id="I3VTR3"/>
<keyword evidence="1" id="KW-0472">Membrane</keyword>
<protein>
    <recommendedName>
        <fullName evidence="4">TadE family protein</fullName>
    </recommendedName>
</protein>
<dbReference type="STRING" id="1094508.Tsac_0892"/>
<dbReference type="KEGG" id="tsh:Tsac_0892"/>
<evidence type="ECO:0000256" key="1">
    <source>
        <dbReference type="SAM" id="Phobius"/>
    </source>
</evidence>
<proteinExistence type="predicted"/>
<dbReference type="RefSeq" id="WP_014757812.1">
    <property type="nucleotide sequence ID" value="NC_017992.1"/>
</dbReference>
<evidence type="ECO:0000313" key="2">
    <source>
        <dbReference type="EMBL" id="AFK85908.1"/>
    </source>
</evidence>
<keyword evidence="3" id="KW-1185">Reference proteome</keyword>
<dbReference type="BioCyc" id="TSAC1094508:GLMA-899-MONOMER"/>
<name>I3VTR3_THESW</name>
<accession>I3VTR3</accession>
<feature type="transmembrane region" description="Helical" evidence="1">
    <location>
        <begin position="21"/>
        <end position="45"/>
    </location>
</feature>
<gene>
    <name evidence="2" type="ordered locus">Tsac_0892</name>
</gene>
<dbReference type="PATRIC" id="fig|1094508.3.peg.902"/>
<evidence type="ECO:0000313" key="3">
    <source>
        <dbReference type="Proteomes" id="UP000006178"/>
    </source>
</evidence>
<keyword evidence="1" id="KW-0812">Transmembrane</keyword>